<protein>
    <submittedName>
        <fullName evidence="9">Uncharacterized protein</fullName>
    </submittedName>
</protein>
<keyword evidence="3" id="KW-0813">Transport</keyword>
<evidence type="ECO:0000256" key="6">
    <source>
        <dbReference type="ARBA" id="ARBA00022989"/>
    </source>
</evidence>
<feature type="transmembrane region" description="Helical" evidence="8">
    <location>
        <begin position="209"/>
        <end position="227"/>
    </location>
</feature>
<keyword evidence="5 8" id="KW-0812">Transmembrane</keyword>
<dbReference type="PANTHER" id="PTHR30472">
    <property type="entry name" value="FERRIC ENTEROBACTIN TRANSPORT SYSTEM PERMEASE PROTEIN"/>
    <property type="match status" value="1"/>
</dbReference>
<dbReference type="GO" id="GO:0005886">
    <property type="term" value="C:plasma membrane"/>
    <property type="evidence" value="ECO:0007669"/>
    <property type="project" value="UniProtKB-SubCell"/>
</dbReference>
<comment type="similarity">
    <text evidence="2">Belongs to the binding-protein-dependent transport system permease family. FecCD subfamily.</text>
</comment>
<evidence type="ECO:0000256" key="1">
    <source>
        <dbReference type="ARBA" id="ARBA00004651"/>
    </source>
</evidence>
<keyword evidence="4" id="KW-1003">Cell membrane</keyword>
<dbReference type="CDD" id="cd06550">
    <property type="entry name" value="TM_ABC_iron-siderophores_like"/>
    <property type="match status" value="1"/>
</dbReference>
<dbReference type="GO" id="GO:0022857">
    <property type="term" value="F:transmembrane transporter activity"/>
    <property type="evidence" value="ECO:0007669"/>
    <property type="project" value="InterPro"/>
</dbReference>
<dbReference type="Pfam" id="PF01032">
    <property type="entry name" value="FecCD"/>
    <property type="match status" value="1"/>
</dbReference>
<feature type="transmembrane region" description="Helical" evidence="8">
    <location>
        <begin position="83"/>
        <end position="103"/>
    </location>
</feature>
<dbReference type="InterPro" id="IPR037294">
    <property type="entry name" value="ABC_BtuC-like"/>
</dbReference>
<dbReference type="AlphaFoldDB" id="X0YQW3"/>
<dbReference type="GO" id="GO:0033214">
    <property type="term" value="P:siderophore-iron import into cell"/>
    <property type="evidence" value="ECO:0007669"/>
    <property type="project" value="TreeGrafter"/>
</dbReference>
<organism evidence="9">
    <name type="scientific">marine sediment metagenome</name>
    <dbReference type="NCBI Taxonomy" id="412755"/>
    <lineage>
        <taxon>unclassified sequences</taxon>
        <taxon>metagenomes</taxon>
        <taxon>ecological metagenomes</taxon>
    </lineage>
</organism>
<evidence type="ECO:0000256" key="3">
    <source>
        <dbReference type="ARBA" id="ARBA00022448"/>
    </source>
</evidence>
<feature type="transmembrane region" description="Helical" evidence="8">
    <location>
        <begin position="171"/>
        <end position="197"/>
    </location>
</feature>
<reference evidence="9" key="1">
    <citation type="journal article" date="2014" name="Front. Microbiol.">
        <title>High frequency of phylogenetically diverse reductive dehalogenase-homologous genes in deep subseafloor sedimentary metagenomes.</title>
        <authorList>
            <person name="Kawai M."/>
            <person name="Futagami T."/>
            <person name="Toyoda A."/>
            <person name="Takaki Y."/>
            <person name="Nishi S."/>
            <person name="Hori S."/>
            <person name="Arai W."/>
            <person name="Tsubouchi T."/>
            <person name="Morono Y."/>
            <person name="Uchiyama I."/>
            <person name="Ito T."/>
            <person name="Fujiyama A."/>
            <person name="Inagaki F."/>
            <person name="Takami H."/>
        </authorList>
    </citation>
    <scope>NUCLEOTIDE SEQUENCE</scope>
    <source>
        <strain evidence="9">Expedition CK06-06</strain>
    </source>
</reference>
<comment type="caution">
    <text evidence="9">The sequence shown here is derived from an EMBL/GenBank/DDBJ whole genome shotgun (WGS) entry which is preliminary data.</text>
</comment>
<accession>X0YQW3</accession>
<feature type="transmembrane region" description="Helical" evidence="8">
    <location>
        <begin position="54"/>
        <end position="71"/>
    </location>
</feature>
<comment type="subcellular location">
    <subcellularLocation>
        <location evidence="1">Cell membrane</location>
        <topology evidence="1">Multi-pass membrane protein</topology>
    </subcellularLocation>
</comment>
<evidence type="ECO:0000256" key="7">
    <source>
        <dbReference type="ARBA" id="ARBA00023136"/>
    </source>
</evidence>
<name>X0YQW3_9ZZZZ</name>
<dbReference type="EMBL" id="BART01002248">
    <property type="protein sequence ID" value="GAG58694.1"/>
    <property type="molecule type" value="Genomic_DNA"/>
</dbReference>
<proteinExistence type="inferred from homology"/>
<evidence type="ECO:0000256" key="4">
    <source>
        <dbReference type="ARBA" id="ARBA00022475"/>
    </source>
</evidence>
<sequence length="266" mass="28576">MGAALAVAGTTMQGLFKNPMADPYIMGISSGAALGAILTIVFGLNIFGMYTIPLMAFICAAAAIFLVYNIASVRGKLPVSTLLLAGIAMTLFLSAIISFLMYTAGEKLHGIVFWLMGGLWGRNWNHVMMAFPFIFLGTILIHIFARDLNVMLIGEEPAQHLGIEVETLKKIIILSVSLITAAAVSVSGIIGFVGLVIPHIMRILVGPDHRVLLPSSALVGGIFLVWADTLARTIIAPTEIPVGIITALFGAPFFIYLLRTRKRSMF</sequence>
<evidence type="ECO:0000256" key="5">
    <source>
        <dbReference type="ARBA" id="ARBA00022692"/>
    </source>
</evidence>
<dbReference type="SUPFAM" id="SSF81345">
    <property type="entry name" value="ABC transporter involved in vitamin B12 uptake, BtuC"/>
    <property type="match status" value="1"/>
</dbReference>
<evidence type="ECO:0000256" key="2">
    <source>
        <dbReference type="ARBA" id="ARBA00007935"/>
    </source>
</evidence>
<feature type="transmembrane region" description="Helical" evidence="8">
    <location>
        <begin position="24"/>
        <end position="47"/>
    </location>
</feature>
<dbReference type="InterPro" id="IPR000522">
    <property type="entry name" value="ABC_transptr_permease_BtuC"/>
</dbReference>
<evidence type="ECO:0000313" key="9">
    <source>
        <dbReference type="EMBL" id="GAG58694.1"/>
    </source>
</evidence>
<gene>
    <name evidence="9" type="ORF">S01H4_07026</name>
</gene>
<evidence type="ECO:0000256" key="8">
    <source>
        <dbReference type="SAM" id="Phobius"/>
    </source>
</evidence>
<dbReference type="PANTHER" id="PTHR30472:SF25">
    <property type="entry name" value="ABC TRANSPORTER PERMEASE PROTEIN MJ0876-RELATED"/>
    <property type="match status" value="1"/>
</dbReference>
<keyword evidence="6 8" id="KW-1133">Transmembrane helix</keyword>
<keyword evidence="7 8" id="KW-0472">Membrane</keyword>
<feature type="transmembrane region" description="Helical" evidence="8">
    <location>
        <begin position="239"/>
        <end position="258"/>
    </location>
</feature>
<dbReference type="FunFam" id="1.10.3470.10:FF:000001">
    <property type="entry name" value="Vitamin B12 ABC transporter permease BtuC"/>
    <property type="match status" value="1"/>
</dbReference>
<feature type="transmembrane region" description="Helical" evidence="8">
    <location>
        <begin position="124"/>
        <end position="145"/>
    </location>
</feature>
<dbReference type="Gene3D" id="1.10.3470.10">
    <property type="entry name" value="ABC transporter involved in vitamin B12 uptake, BtuC"/>
    <property type="match status" value="1"/>
</dbReference>